<comment type="caution">
    <text evidence="2">The sequence shown here is derived from an EMBL/GenBank/DDBJ whole genome shotgun (WGS) entry which is preliminary data.</text>
</comment>
<proteinExistence type="predicted"/>
<keyword evidence="3" id="KW-1185">Reference proteome</keyword>
<name>A0ABP0L7T8_9DINO</name>
<dbReference type="Proteomes" id="UP001642484">
    <property type="component" value="Unassembled WGS sequence"/>
</dbReference>
<reference evidence="2 3" key="1">
    <citation type="submission" date="2024-02" db="EMBL/GenBank/DDBJ databases">
        <authorList>
            <person name="Chen Y."/>
            <person name="Shah S."/>
            <person name="Dougan E. K."/>
            <person name="Thang M."/>
            <person name="Chan C."/>
        </authorList>
    </citation>
    <scope>NUCLEOTIDE SEQUENCE [LARGE SCALE GENOMIC DNA]</scope>
</reference>
<dbReference type="EMBL" id="CAXAMN010011225">
    <property type="protein sequence ID" value="CAK9034669.1"/>
    <property type="molecule type" value="Genomic_DNA"/>
</dbReference>
<evidence type="ECO:0000313" key="3">
    <source>
        <dbReference type="Proteomes" id="UP001642484"/>
    </source>
</evidence>
<feature type="region of interest" description="Disordered" evidence="1">
    <location>
        <begin position="37"/>
        <end position="60"/>
    </location>
</feature>
<accession>A0ABP0L7T8</accession>
<evidence type="ECO:0000256" key="1">
    <source>
        <dbReference type="SAM" id="MobiDB-lite"/>
    </source>
</evidence>
<protein>
    <recommendedName>
        <fullName evidence="4">WW domain-containing protein</fullName>
    </recommendedName>
</protein>
<evidence type="ECO:0008006" key="4">
    <source>
        <dbReference type="Google" id="ProtNLM"/>
    </source>
</evidence>
<gene>
    <name evidence="2" type="ORF">CCMP2556_LOCUS19595</name>
</gene>
<organism evidence="2 3">
    <name type="scientific">Durusdinium trenchii</name>
    <dbReference type="NCBI Taxonomy" id="1381693"/>
    <lineage>
        <taxon>Eukaryota</taxon>
        <taxon>Sar</taxon>
        <taxon>Alveolata</taxon>
        <taxon>Dinophyceae</taxon>
        <taxon>Suessiales</taxon>
        <taxon>Symbiodiniaceae</taxon>
        <taxon>Durusdinium</taxon>
    </lineage>
</organism>
<evidence type="ECO:0000313" key="2">
    <source>
        <dbReference type="EMBL" id="CAK9034669.1"/>
    </source>
</evidence>
<sequence>MRPSLNSARTFELHGLKKVSGDVEEVKKKEDLIKSEAMRWPTMVQAPQPSPPPGEHWTRYQDEDGGEYWYHYEGPLGQWWCGSDHQTIMPYVA</sequence>